<comment type="caution">
    <text evidence="2">The sequence shown here is derived from an EMBL/GenBank/DDBJ whole genome shotgun (WGS) entry which is preliminary data.</text>
</comment>
<organism evidence="2 3">
    <name type="scientific">Streblomastix strix</name>
    <dbReference type="NCBI Taxonomy" id="222440"/>
    <lineage>
        <taxon>Eukaryota</taxon>
        <taxon>Metamonada</taxon>
        <taxon>Preaxostyla</taxon>
        <taxon>Oxymonadida</taxon>
        <taxon>Streblomastigidae</taxon>
        <taxon>Streblomastix</taxon>
    </lineage>
</organism>
<accession>A0A5J4TY31</accession>
<dbReference type="SMART" id="SM00213">
    <property type="entry name" value="UBQ"/>
    <property type="match status" value="1"/>
</dbReference>
<feature type="domain" description="Ubiquitin-like" evidence="1">
    <location>
        <begin position="12"/>
        <end position="85"/>
    </location>
</feature>
<name>A0A5J4TY31_9EUKA</name>
<dbReference type="EMBL" id="SNRW01023424">
    <property type="protein sequence ID" value="KAA6363018.1"/>
    <property type="molecule type" value="Genomic_DNA"/>
</dbReference>
<dbReference type="PROSITE" id="PS50053">
    <property type="entry name" value="UBIQUITIN_2"/>
    <property type="match status" value="1"/>
</dbReference>
<dbReference type="Proteomes" id="UP000324800">
    <property type="component" value="Unassembled WGS sequence"/>
</dbReference>
<proteinExistence type="predicted"/>
<evidence type="ECO:0000313" key="3">
    <source>
        <dbReference type="Proteomes" id="UP000324800"/>
    </source>
</evidence>
<dbReference type="AlphaFoldDB" id="A0A5J4TY31"/>
<evidence type="ECO:0000259" key="1">
    <source>
        <dbReference type="PROSITE" id="PS50053"/>
    </source>
</evidence>
<dbReference type="InterPro" id="IPR029071">
    <property type="entry name" value="Ubiquitin-like_domsf"/>
</dbReference>
<sequence>MSEEQKNQSQLIKVTRVTGTAIEFEVDPNEQGVVLGQKIEEKIGVPVNSLCLVKKGKPFKLDKTLSEQGVVDGSTLHMIIPPRGG</sequence>
<protein>
    <recommendedName>
        <fullName evidence="1">Ubiquitin-like domain-containing protein</fullName>
    </recommendedName>
</protein>
<dbReference type="CDD" id="cd17039">
    <property type="entry name" value="Ubl_ubiquitin_like"/>
    <property type="match status" value="1"/>
</dbReference>
<dbReference type="Gene3D" id="3.10.20.90">
    <property type="entry name" value="Phosphatidylinositol 3-kinase Catalytic Subunit, Chain A, domain 1"/>
    <property type="match status" value="1"/>
</dbReference>
<dbReference type="InterPro" id="IPR000626">
    <property type="entry name" value="Ubiquitin-like_dom"/>
</dbReference>
<gene>
    <name evidence="2" type="ORF">EZS28_041456</name>
</gene>
<dbReference type="OrthoDB" id="419317at2759"/>
<reference evidence="2 3" key="1">
    <citation type="submission" date="2019-03" db="EMBL/GenBank/DDBJ databases">
        <title>Single cell metagenomics reveals metabolic interactions within the superorganism composed of flagellate Streblomastix strix and complex community of Bacteroidetes bacteria on its surface.</title>
        <authorList>
            <person name="Treitli S.C."/>
            <person name="Kolisko M."/>
            <person name="Husnik F."/>
            <person name="Keeling P."/>
            <person name="Hampl V."/>
        </authorList>
    </citation>
    <scope>NUCLEOTIDE SEQUENCE [LARGE SCALE GENOMIC DNA]</scope>
    <source>
        <strain evidence="2">ST1C</strain>
    </source>
</reference>
<dbReference type="SUPFAM" id="SSF54236">
    <property type="entry name" value="Ubiquitin-like"/>
    <property type="match status" value="1"/>
</dbReference>
<dbReference type="Pfam" id="PF00240">
    <property type="entry name" value="ubiquitin"/>
    <property type="match status" value="1"/>
</dbReference>
<evidence type="ECO:0000313" key="2">
    <source>
        <dbReference type="EMBL" id="KAA6363018.1"/>
    </source>
</evidence>